<evidence type="ECO:0000313" key="4">
    <source>
        <dbReference type="EMBL" id="MDI5961346.1"/>
    </source>
</evidence>
<gene>
    <name evidence="4" type="ORF">POF43_001160</name>
</gene>
<comment type="caution">
    <text evidence="4">The sequence shown here is derived from an EMBL/GenBank/DDBJ whole genome shotgun (WGS) entry which is preliminary data.</text>
</comment>
<dbReference type="SUPFAM" id="SSF51905">
    <property type="entry name" value="FAD/NAD(P)-binding domain"/>
    <property type="match status" value="1"/>
</dbReference>
<dbReference type="Pfam" id="PF01266">
    <property type="entry name" value="DAO"/>
    <property type="match status" value="1"/>
</dbReference>
<sequence>MTRNAVVVGGSVTGLATALALSRRGWRVRVLERSAPPPDGPPRKAALEWDRPLVPQSGHSQFLQSLGVHVLREHAAFVLDDALEEGGRLLDLTAVAPPAADDADRAGDEQLEALGMRRPVLELLLLRAVRALPGVTVGFGTAVRGLLTDADGGRATGVVTGDGARLTADVVVDATGRAAMSRSWLAAAGVPVEPDESSPSYLRAYTRFYRLLAPGGLPGPLNRGNAAGGVWDHYAAVVHPADGDVFAITLGAPTADPATTALRRPGAFTAACRLSPFVASWVDPAAAVPLTDVRAIAMPANALRGVISPRQRPVAGLFAVGDAAGLTDPLYGRGVSLALRHAFVLAGLLDDGDRPSAELSERAMRCAYALYRPWYEQSVHDDDSRERMWRARLAGEETLPLPPVIPGGPPLPLVAAAAATDRVVWRALVRGSMSLDRPADLFGRAELTARLQAAPRPAPTAGPRPPTRGELLAALASEGA</sequence>
<reference evidence="4 5" key="1">
    <citation type="submission" date="2023-05" db="EMBL/GenBank/DDBJ databases">
        <title>Streptantibioticus silvisoli sp. nov., acidotolerant actinomycetes 1 from pine litter.</title>
        <authorList>
            <person name="Swiecimska M."/>
            <person name="Golinska P."/>
            <person name="Sangal V."/>
            <person name="Wachnowicz B."/>
            <person name="Goodfellow M."/>
        </authorList>
    </citation>
    <scope>NUCLEOTIDE SEQUENCE [LARGE SCALE GENOMIC DNA]</scope>
    <source>
        <strain evidence="4 5">SL54</strain>
    </source>
</reference>
<organism evidence="4 5">
    <name type="scientific">Streptantibioticus silvisoli</name>
    <dbReference type="NCBI Taxonomy" id="2705255"/>
    <lineage>
        <taxon>Bacteria</taxon>
        <taxon>Bacillati</taxon>
        <taxon>Actinomycetota</taxon>
        <taxon>Actinomycetes</taxon>
        <taxon>Kitasatosporales</taxon>
        <taxon>Streptomycetaceae</taxon>
        <taxon>Streptantibioticus</taxon>
    </lineage>
</organism>
<name>A0ABT6VS84_9ACTN</name>
<dbReference type="InterPro" id="IPR036188">
    <property type="entry name" value="FAD/NAD-bd_sf"/>
</dbReference>
<protein>
    <submittedName>
        <fullName evidence="4">FAD-dependent monooxygenase</fullName>
    </submittedName>
</protein>
<keyword evidence="5" id="KW-1185">Reference proteome</keyword>
<dbReference type="PANTHER" id="PTHR13789">
    <property type="entry name" value="MONOOXYGENASE"/>
    <property type="match status" value="1"/>
</dbReference>
<dbReference type="PRINTS" id="PR00420">
    <property type="entry name" value="RNGMNOXGNASE"/>
</dbReference>
<dbReference type="InterPro" id="IPR006076">
    <property type="entry name" value="FAD-dep_OxRdtase"/>
</dbReference>
<evidence type="ECO:0000256" key="2">
    <source>
        <dbReference type="ARBA" id="ARBA00023033"/>
    </source>
</evidence>
<evidence type="ECO:0000313" key="5">
    <source>
        <dbReference type="Proteomes" id="UP001156398"/>
    </source>
</evidence>
<evidence type="ECO:0000256" key="1">
    <source>
        <dbReference type="ARBA" id="ARBA00023002"/>
    </source>
</evidence>
<keyword evidence="2 4" id="KW-0503">Monooxygenase</keyword>
<feature type="domain" description="FAD dependent oxidoreductase" evidence="3">
    <location>
        <begin position="5"/>
        <end position="37"/>
    </location>
</feature>
<proteinExistence type="predicted"/>
<keyword evidence="1" id="KW-0560">Oxidoreductase</keyword>
<dbReference type="Gene3D" id="3.50.50.60">
    <property type="entry name" value="FAD/NAD(P)-binding domain"/>
    <property type="match status" value="1"/>
</dbReference>
<dbReference type="Proteomes" id="UP001156398">
    <property type="component" value="Unassembled WGS sequence"/>
</dbReference>
<dbReference type="RefSeq" id="WP_271322648.1">
    <property type="nucleotide sequence ID" value="NZ_JAAGKO020000001.1"/>
</dbReference>
<dbReference type="GO" id="GO:0004497">
    <property type="term" value="F:monooxygenase activity"/>
    <property type="evidence" value="ECO:0007669"/>
    <property type="project" value="UniProtKB-KW"/>
</dbReference>
<dbReference type="PANTHER" id="PTHR13789:SF309">
    <property type="entry name" value="PUTATIVE (AFU_ORTHOLOGUE AFUA_6G14510)-RELATED"/>
    <property type="match status" value="1"/>
</dbReference>
<dbReference type="EMBL" id="JAAGKO020000001">
    <property type="protein sequence ID" value="MDI5961346.1"/>
    <property type="molecule type" value="Genomic_DNA"/>
</dbReference>
<evidence type="ECO:0000259" key="3">
    <source>
        <dbReference type="Pfam" id="PF01266"/>
    </source>
</evidence>
<accession>A0ABT6VS84</accession>
<dbReference type="InterPro" id="IPR050493">
    <property type="entry name" value="FAD-dep_Monooxygenase_BioMet"/>
</dbReference>